<dbReference type="Proteomes" id="UP001596043">
    <property type="component" value="Unassembled WGS sequence"/>
</dbReference>
<comment type="similarity">
    <text evidence="1">Belongs to the type-I restriction system S methylase family.</text>
</comment>
<dbReference type="RefSeq" id="WP_379982643.1">
    <property type="nucleotide sequence ID" value="NZ_JBHSFV010000020.1"/>
</dbReference>
<evidence type="ECO:0000256" key="1">
    <source>
        <dbReference type="ARBA" id="ARBA00010923"/>
    </source>
</evidence>
<keyword evidence="6" id="KW-0540">Nuclease</keyword>
<dbReference type="Gene3D" id="3.90.220.20">
    <property type="entry name" value="DNA methylase specificity domains"/>
    <property type="match status" value="2"/>
</dbReference>
<protein>
    <submittedName>
        <fullName evidence="6">Restriction endonuclease subunit S</fullName>
        <ecNumber evidence="6">3.1.21.-</ecNumber>
    </submittedName>
</protein>
<dbReference type="Pfam" id="PF01420">
    <property type="entry name" value="Methylase_S"/>
    <property type="match status" value="2"/>
</dbReference>
<dbReference type="EC" id="3.1.21.-" evidence="6"/>
<feature type="domain" description="Type I restriction modification DNA specificity" evidence="5">
    <location>
        <begin position="20"/>
        <end position="193"/>
    </location>
</feature>
<evidence type="ECO:0000259" key="5">
    <source>
        <dbReference type="Pfam" id="PF01420"/>
    </source>
</evidence>
<comment type="caution">
    <text evidence="6">The sequence shown here is derived from an EMBL/GenBank/DDBJ whole genome shotgun (WGS) entry which is preliminary data.</text>
</comment>
<keyword evidence="6" id="KW-0378">Hydrolase</keyword>
<evidence type="ECO:0000313" key="7">
    <source>
        <dbReference type="Proteomes" id="UP001596043"/>
    </source>
</evidence>
<dbReference type="EMBL" id="JBHSFV010000020">
    <property type="protein sequence ID" value="MFC4636443.1"/>
    <property type="molecule type" value="Genomic_DNA"/>
</dbReference>
<dbReference type="GO" id="GO:0004519">
    <property type="term" value="F:endonuclease activity"/>
    <property type="evidence" value="ECO:0007669"/>
    <property type="project" value="UniProtKB-KW"/>
</dbReference>
<dbReference type="PANTHER" id="PTHR30408:SF12">
    <property type="entry name" value="TYPE I RESTRICTION ENZYME MJAVIII SPECIFICITY SUBUNIT"/>
    <property type="match status" value="1"/>
</dbReference>
<keyword evidence="7" id="KW-1185">Reference proteome</keyword>
<feature type="domain" description="Type I restriction modification DNA specificity" evidence="5">
    <location>
        <begin position="215"/>
        <end position="388"/>
    </location>
</feature>
<organism evidence="6 7">
    <name type="scientific">Dokdonia ponticola</name>
    <dbReference type="NCBI Taxonomy" id="2041041"/>
    <lineage>
        <taxon>Bacteria</taxon>
        <taxon>Pseudomonadati</taxon>
        <taxon>Bacteroidota</taxon>
        <taxon>Flavobacteriia</taxon>
        <taxon>Flavobacteriales</taxon>
        <taxon>Flavobacteriaceae</taxon>
        <taxon>Dokdonia</taxon>
    </lineage>
</organism>
<evidence type="ECO:0000313" key="6">
    <source>
        <dbReference type="EMBL" id="MFC4636443.1"/>
    </source>
</evidence>
<dbReference type="InterPro" id="IPR052021">
    <property type="entry name" value="Type-I_RS_S_subunit"/>
</dbReference>
<dbReference type="GO" id="GO:0016787">
    <property type="term" value="F:hydrolase activity"/>
    <property type="evidence" value="ECO:0007669"/>
    <property type="project" value="UniProtKB-KW"/>
</dbReference>
<evidence type="ECO:0000256" key="3">
    <source>
        <dbReference type="ARBA" id="ARBA00023125"/>
    </source>
</evidence>
<proteinExistence type="inferred from homology"/>
<keyword evidence="3" id="KW-0238">DNA-binding</keyword>
<dbReference type="CDD" id="cd17263">
    <property type="entry name" value="RMtype1_S_AbaB8300I-TRD1-CR1_like"/>
    <property type="match status" value="1"/>
</dbReference>
<gene>
    <name evidence="6" type="ORF">ACFO3O_21225</name>
</gene>
<name>A0ABV9I2N5_9FLAO</name>
<evidence type="ECO:0000256" key="2">
    <source>
        <dbReference type="ARBA" id="ARBA00022747"/>
    </source>
</evidence>
<keyword evidence="6" id="KW-0255">Endonuclease</keyword>
<dbReference type="InterPro" id="IPR044946">
    <property type="entry name" value="Restrct_endonuc_typeI_TRD_sf"/>
</dbReference>
<keyword evidence="2" id="KW-0680">Restriction system</keyword>
<accession>A0ABV9I2N5</accession>
<dbReference type="SUPFAM" id="SSF116734">
    <property type="entry name" value="DNA methylase specificity domain"/>
    <property type="match status" value="2"/>
</dbReference>
<dbReference type="Gene3D" id="1.10.287.1120">
    <property type="entry name" value="Bipartite methylase S protein"/>
    <property type="match status" value="1"/>
</dbReference>
<sequence>MGIVEQKKDGYKKTKLGWIPKDWANYFIGDLIKFSGGSQPPRSTFKFKESEGYIRLIQTRDYRTNKYKTYVKESVVKKVCNKDDIMIGRYGPPIFQLFKGLEGAYNVALIKAIPNENKVIRDYAWYFLNRRDLRAFLESLSQRSGGQTGIEMDALKKYPFPIPSIPEQQKIASILSSWDNAIETTQTLINKLETRKKGLMQQLLTGKLRLDGFEDKWKKVNIGQIATQFTDKNKADEVIEVLSCTKYDGLVRSLDYFGRKVFGDDLSKYKLVPKGYFAYATNHIEEGSIGYQNLMNRGLVSPMYTVFKTSEEIDDSFFFRLLKTDRMLYQYQSNMSGSIARRGGLRWNVFETLVVNIPSIKEQKEIASLFDKIDLEIAYQEKRLEQLQTQKKGLMQQLLTGQIRTKL</sequence>
<dbReference type="InterPro" id="IPR000055">
    <property type="entry name" value="Restrct_endonuc_typeI_TRD"/>
</dbReference>
<keyword evidence="4" id="KW-0175">Coiled coil</keyword>
<feature type="coiled-coil region" evidence="4">
    <location>
        <begin position="370"/>
        <end position="397"/>
    </location>
</feature>
<dbReference type="PANTHER" id="PTHR30408">
    <property type="entry name" value="TYPE-1 RESTRICTION ENZYME ECOKI SPECIFICITY PROTEIN"/>
    <property type="match status" value="1"/>
</dbReference>
<reference evidence="7" key="1">
    <citation type="journal article" date="2019" name="Int. J. Syst. Evol. Microbiol.">
        <title>The Global Catalogue of Microorganisms (GCM) 10K type strain sequencing project: providing services to taxonomists for standard genome sequencing and annotation.</title>
        <authorList>
            <consortium name="The Broad Institute Genomics Platform"/>
            <consortium name="The Broad Institute Genome Sequencing Center for Infectious Disease"/>
            <person name="Wu L."/>
            <person name="Ma J."/>
        </authorList>
    </citation>
    <scope>NUCLEOTIDE SEQUENCE [LARGE SCALE GENOMIC DNA]</scope>
    <source>
        <strain evidence="7">YJ-61-S</strain>
    </source>
</reference>
<evidence type="ECO:0000256" key="4">
    <source>
        <dbReference type="SAM" id="Coils"/>
    </source>
</evidence>